<proteinExistence type="predicted"/>
<dbReference type="SUPFAM" id="SSF52540">
    <property type="entry name" value="P-loop containing nucleoside triphosphate hydrolases"/>
    <property type="match status" value="1"/>
</dbReference>
<dbReference type="GO" id="GO:0005737">
    <property type="term" value="C:cytoplasm"/>
    <property type="evidence" value="ECO:0007669"/>
    <property type="project" value="TreeGrafter"/>
</dbReference>
<dbReference type="GO" id="GO:0005524">
    <property type="term" value="F:ATP binding"/>
    <property type="evidence" value="ECO:0007669"/>
    <property type="project" value="UniProtKB-KW"/>
</dbReference>
<evidence type="ECO:0000256" key="1">
    <source>
        <dbReference type="ARBA" id="ARBA00022741"/>
    </source>
</evidence>
<evidence type="ECO:0000256" key="2">
    <source>
        <dbReference type="ARBA" id="ARBA00022840"/>
    </source>
</evidence>
<dbReference type="InterPro" id="IPR001270">
    <property type="entry name" value="ClpA/B"/>
</dbReference>
<protein>
    <recommendedName>
        <fullName evidence="3">AAA+ ATPase domain-containing protein</fullName>
    </recommendedName>
</protein>
<gene>
    <name evidence="4" type="ORF">B5G26_07315</name>
</gene>
<dbReference type="PANTHER" id="PTHR11638:SF18">
    <property type="entry name" value="HEAT SHOCK PROTEIN 104"/>
    <property type="match status" value="1"/>
</dbReference>
<dbReference type="InterPro" id="IPR050130">
    <property type="entry name" value="ClpA_ClpB"/>
</dbReference>
<dbReference type="Gene3D" id="3.40.50.300">
    <property type="entry name" value="P-loop containing nucleotide triphosphate hydrolases"/>
    <property type="match status" value="1"/>
</dbReference>
<evidence type="ECO:0000259" key="3">
    <source>
        <dbReference type="SMART" id="SM00382"/>
    </source>
</evidence>
<dbReference type="AlphaFoldDB" id="A0A1Y3U2Z8"/>
<keyword evidence="2" id="KW-0067">ATP-binding</keyword>
<dbReference type="EMBL" id="NFHM01000009">
    <property type="protein sequence ID" value="OUN43173.1"/>
    <property type="molecule type" value="Genomic_DNA"/>
</dbReference>
<dbReference type="GO" id="GO:0016887">
    <property type="term" value="F:ATP hydrolysis activity"/>
    <property type="evidence" value="ECO:0007669"/>
    <property type="project" value="InterPro"/>
</dbReference>
<evidence type="ECO:0000313" key="4">
    <source>
        <dbReference type="EMBL" id="OUN43173.1"/>
    </source>
</evidence>
<comment type="caution">
    <text evidence="4">The sequence shown here is derived from an EMBL/GenBank/DDBJ whole genome shotgun (WGS) entry which is preliminary data.</text>
</comment>
<organism evidence="4 5">
    <name type="scientific">Anaerotignum lactatifermentans</name>
    <dbReference type="NCBI Taxonomy" id="160404"/>
    <lineage>
        <taxon>Bacteria</taxon>
        <taxon>Bacillati</taxon>
        <taxon>Bacillota</taxon>
        <taxon>Clostridia</taxon>
        <taxon>Lachnospirales</taxon>
        <taxon>Anaerotignaceae</taxon>
        <taxon>Anaerotignum</taxon>
    </lineage>
</organism>
<evidence type="ECO:0000313" key="5">
    <source>
        <dbReference type="Proteomes" id="UP000195455"/>
    </source>
</evidence>
<dbReference type="Proteomes" id="UP000195455">
    <property type="component" value="Unassembled WGS sequence"/>
</dbReference>
<dbReference type="InterPro" id="IPR003959">
    <property type="entry name" value="ATPase_AAA_core"/>
</dbReference>
<feature type="domain" description="AAA+ ATPase" evidence="3">
    <location>
        <begin position="162"/>
        <end position="303"/>
    </location>
</feature>
<sequence>MEKIEIYWGADKDFEAATELLDNINFLADVLNHINKTDLKIEGVEGPKDPPMEVENLLIHTDDYGGVKEWALLGFSNNILRNLKVTVKNLWLCNPPIKIYEDIVKNYDKEIIKEHKTLYPEISVEAMRKMSEGFNESVIGQPHVIKQSLASIYALRNSERKRPVTLLFLGNSGIGKTETAKYISSCLGSDMVRIQFSMQQTNSAYQYIFGADHGEDSLARELIRRSSNVILLDEFDKVSPAFYNAFYQMFDEGTFVDANYSVDVSKCIIICTTNYRTEEEAEKYLGTPIYSRFSKVIIFNPISVDDKLKIARKCYAGLMEQIDGEDKKLIENNSVLAFFEKVIKDGAYPNMRMLRNDIEDAINFEILKARGILH</sequence>
<accession>A0A1Y3U2Z8</accession>
<dbReference type="PRINTS" id="PR00300">
    <property type="entry name" value="CLPPROTEASEA"/>
</dbReference>
<dbReference type="InterPro" id="IPR027417">
    <property type="entry name" value="P-loop_NTPase"/>
</dbReference>
<dbReference type="InterPro" id="IPR003593">
    <property type="entry name" value="AAA+_ATPase"/>
</dbReference>
<dbReference type="PANTHER" id="PTHR11638">
    <property type="entry name" value="ATP-DEPENDENT CLP PROTEASE"/>
    <property type="match status" value="1"/>
</dbReference>
<dbReference type="Pfam" id="PF07724">
    <property type="entry name" value="AAA_2"/>
    <property type="match status" value="1"/>
</dbReference>
<name>A0A1Y3U2Z8_9FIRM</name>
<keyword evidence="1" id="KW-0547">Nucleotide-binding</keyword>
<dbReference type="SMART" id="SM00382">
    <property type="entry name" value="AAA"/>
    <property type="match status" value="1"/>
</dbReference>
<dbReference type="RefSeq" id="WP_087989243.1">
    <property type="nucleotide sequence ID" value="NZ_JBKYBB010000021.1"/>
</dbReference>
<reference evidence="5" key="1">
    <citation type="submission" date="2017-04" db="EMBL/GenBank/DDBJ databases">
        <title>Function of individual gut microbiota members based on whole genome sequencing of pure cultures obtained from chicken caecum.</title>
        <authorList>
            <person name="Medvecky M."/>
            <person name="Cejkova D."/>
            <person name="Polansky O."/>
            <person name="Karasova D."/>
            <person name="Kubasova T."/>
            <person name="Cizek A."/>
            <person name="Rychlik I."/>
        </authorList>
    </citation>
    <scope>NUCLEOTIDE SEQUENCE [LARGE SCALE GENOMIC DNA]</scope>
    <source>
        <strain evidence="5">An75</strain>
    </source>
</reference>
<dbReference type="GO" id="GO:0034605">
    <property type="term" value="P:cellular response to heat"/>
    <property type="evidence" value="ECO:0007669"/>
    <property type="project" value="TreeGrafter"/>
</dbReference>